<dbReference type="EMBL" id="NHZQ01000448">
    <property type="protein sequence ID" value="PSK33457.1"/>
    <property type="molecule type" value="Genomic_DNA"/>
</dbReference>
<feature type="compositionally biased region" description="Polar residues" evidence="1">
    <location>
        <begin position="136"/>
        <end position="147"/>
    </location>
</feature>
<comment type="caution">
    <text evidence="2">The sequence shown here is derived from an EMBL/GenBank/DDBJ whole genome shotgun (WGS) entry which is preliminary data.</text>
</comment>
<evidence type="ECO:0000313" key="2">
    <source>
        <dbReference type="EMBL" id="PSK33457.1"/>
    </source>
</evidence>
<proteinExistence type="predicted"/>
<dbReference type="PANTHER" id="PTHR38703">
    <property type="entry name" value="CHROMOSOME 8, WHOLE GENOME SHOTGUN SEQUENCE"/>
    <property type="match status" value="1"/>
</dbReference>
<feature type="compositionally biased region" description="Low complexity" evidence="1">
    <location>
        <begin position="173"/>
        <end position="190"/>
    </location>
</feature>
<feature type="region of interest" description="Disordered" evidence="1">
    <location>
        <begin position="85"/>
        <end position="199"/>
    </location>
</feature>
<name>A0A2P7YBZ7_9PEZI</name>
<evidence type="ECO:0000256" key="1">
    <source>
        <dbReference type="SAM" id="MobiDB-lite"/>
    </source>
</evidence>
<protein>
    <submittedName>
        <fullName evidence="2">Uncharacterized protein</fullName>
    </submittedName>
</protein>
<feature type="compositionally biased region" description="Low complexity" evidence="1">
    <location>
        <begin position="114"/>
        <end position="123"/>
    </location>
</feature>
<dbReference type="Proteomes" id="UP000243723">
    <property type="component" value="Unassembled WGS sequence"/>
</dbReference>
<reference evidence="2 3" key="1">
    <citation type="submission" date="2017-05" db="EMBL/GenBank/DDBJ databases">
        <title>Draft genome sequence of Elsinoe australis.</title>
        <authorList>
            <person name="Cheng Q."/>
        </authorList>
    </citation>
    <scope>NUCLEOTIDE SEQUENCE [LARGE SCALE GENOMIC DNA]</scope>
    <source>
        <strain evidence="2 3">NL1</strain>
    </source>
</reference>
<feature type="compositionally biased region" description="Basic and acidic residues" evidence="1">
    <location>
        <begin position="50"/>
        <end position="70"/>
    </location>
</feature>
<feature type="compositionally biased region" description="Basic and acidic residues" evidence="1">
    <location>
        <begin position="85"/>
        <end position="113"/>
    </location>
</feature>
<dbReference type="OrthoDB" id="5325276at2759"/>
<keyword evidence="3" id="KW-1185">Reference proteome</keyword>
<gene>
    <name evidence="2" type="ORF">B9Z65_7344</name>
</gene>
<dbReference type="PANTHER" id="PTHR38703:SF1">
    <property type="entry name" value="ALLERGEN"/>
    <property type="match status" value="1"/>
</dbReference>
<dbReference type="AlphaFoldDB" id="A0A2P7YBZ7"/>
<feature type="region of interest" description="Disordered" evidence="1">
    <location>
        <begin position="12"/>
        <end position="70"/>
    </location>
</feature>
<sequence length="311" mass="35218">MPNRLSRLRACFGRKGGDNHRNPKPVLTPFAHTTTEISPPAVLEVSAFVDPREAPRPQRAVRDAATAHDRQSTLLEDLQDIQHLDNRKEPTTFRRSYDLDSEARHANRPHESRSSQPSARQPSDQVDELQHGLHQLSLTQSRQSQDVTVKDPSRRFSIPRKPVGEAPLRQRAVSTSSKASSRSVVSSVHSKQFSGEHDGFHDARHASQEFSPDTSLDMSDTQDTTVTETWAPAVTHEKVTKHVHHVREEKIYRDIHTHEVRNHILPVVDVQVLPARHFVPTEDGGLREITEDQIPEGAQKDIRLHHVEQRA</sequence>
<accession>A0A2P7YBZ7</accession>
<evidence type="ECO:0000313" key="3">
    <source>
        <dbReference type="Proteomes" id="UP000243723"/>
    </source>
</evidence>
<organism evidence="2 3">
    <name type="scientific">Elsinoe australis</name>
    <dbReference type="NCBI Taxonomy" id="40998"/>
    <lineage>
        <taxon>Eukaryota</taxon>
        <taxon>Fungi</taxon>
        <taxon>Dikarya</taxon>
        <taxon>Ascomycota</taxon>
        <taxon>Pezizomycotina</taxon>
        <taxon>Dothideomycetes</taxon>
        <taxon>Dothideomycetidae</taxon>
        <taxon>Myriangiales</taxon>
        <taxon>Elsinoaceae</taxon>
        <taxon>Elsinoe</taxon>
    </lineage>
</organism>